<keyword evidence="3" id="KW-1185">Reference proteome</keyword>
<comment type="caution">
    <text evidence="2">The sequence shown here is derived from an EMBL/GenBank/DDBJ whole genome shotgun (WGS) entry which is preliminary data.</text>
</comment>
<dbReference type="RefSeq" id="XP_041222042.1">
    <property type="nucleotide sequence ID" value="XM_041372400.1"/>
</dbReference>
<evidence type="ECO:0000313" key="2">
    <source>
        <dbReference type="EMBL" id="KAG1896466.1"/>
    </source>
</evidence>
<sequence>MNIGERFRAAARSLMLLCTTFRSLSLFDSQADEVAGRKASVHEALSAISEVQLRALFNFHECHDDQIHHSASACKLQGLCVQLQERRTHDGWKLLQNLVRGVVHIVHTATMNDQ</sequence>
<dbReference type="AlphaFoldDB" id="A0AAD4DYI4"/>
<dbReference type="GeneID" id="64666698"/>
<keyword evidence="1" id="KW-0732">Signal</keyword>
<name>A0AAD4DYI4_9AGAM</name>
<feature type="chain" id="PRO_5042159403" evidence="1">
    <location>
        <begin position="26"/>
        <end position="114"/>
    </location>
</feature>
<feature type="signal peptide" evidence="1">
    <location>
        <begin position="1"/>
        <end position="25"/>
    </location>
</feature>
<reference evidence="2" key="1">
    <citation type="journal article" date="2020" name="New Phytol.">
        <title>Comparative genomics reveals dynamic genome evolution in host specialist ectomycorrhizal fungi.</title>
        <authorList>
            <person name="Lofgren L.A."/>
            <person name="Nguyen N.H."/>
            <person name="Vilgalys R."/>
            <person name="Ruytinx J."/>
            <person name="Liao H.L."/>
            <person name="Branco S."/>
            <person name="Kuo A."/>
            <person name="LaButti K."/>
            <person name="Lipzen A."/>
            <person name="Andreopoulos W."/>
            <person name="Pangilinan J."/>
            <person name="Riley R."/>
            <person name="Hundley H."/>
            <person name="Na H."/>
            <person name="Barry K."/>
            <person name="Grigoriev I.V."/>
            <person name="Stajich J.E."/>
            <person name="Kennedy P.G."/>
        </authorList>
    </citation>
    <scope>NUCLEOTIDE SEQUENCE</scope>
    <source>
        <strain evidence="2">FC203</strain>
    </source>
</reference>
<dbReference type="EMBL" id="JABBWK010000055">
    <property type="protein sequence ID" value="KAG1896466.1"/>
    <property type="molecule type" value="Genomic_DNA"/>
</dbReference>
<proteinExistence type="predicted"/>
<dbReference type="Proteomes" id="UP001195769">
    <property type="component" value="Unassembled WGS sequence"/>
</dbReference>
<evidence type="ECO:0000313" key="3">
    <source>
        <dbReference type="Proteomes" id="UP001195769"/>
    </source>
</evidence>
<accession>A0AAD4DYI4</accession>
<organism evidence="2 3">
    <name type="scientific">Suillus fuscotomentosus</name>
    <dbReference type="NCBI Taxonomy" id="1912939"/>
    <lineage>
        <taxon>Eukaryota</taxon>
        <taxon>Fungi</taxon>
        <taxon>Dikarya</taxon>
        <taxon>Basidiomycota</taxon>
        <taxon>Agaricomycotina</taxon>
        <taxon>Agaricomycetes</taxon>
        <taxon>Agaricomycetidae</taxon>
        <taxon>Boletales</taxon>
        <taxon>Suillineae</taxon>
        <taxon>Suillaceae</taxon>
        <taxon>Suillus</taxon>
    </lineage>
</organism>
<gene>
    <name evidence="2" type="ORF">F5891DRAFT_594384</name>
</gene>
<evidence type="ECO:0000256" key="1">
    <source>
        <dbReference type="SAM" id="SignalP"/>
    </source>
</evidence>
<protein>
    <submittedName>
        <fullName evidence="2">Uncharacterized protein</fullName>
    </submittedName>
</protein>